<proteinExistence type="inferred from homology"/>
<dbReference type="InterPro" id="IPR003140">
    <property type="entry name" value="PLipase/COase/thioEstase"/>
</dbReference>
<dbReference type="GO" id="GO:0005737">
    <property type="term" value="C:cytoplasm"/>
    <property type="evidence" value="ECO:0007669"/>
    <property type="project" value="TreeGrafter"/>
</dbReference>
<dbReference type="PANTHER" id="PTHR10655:SF63">
    <property type="entry name" value="PHOSPHOLIPASE_CARBOXYLESTERASE_THIOESTERASE DOMAIN-CONTAINING PROTEIN"/>
    <property type="match status" value="1"/>
</dbReference>
<dbReference type="Gene3D" id="3.40.50.1820">
    <property type="entry name" value="alpha/beta hydrolase"/>
    <property type="match status" value="1"/>
</dbReference>
<dbReference type="InterPro" id="IPR029058">
    <property type="entry name" value="AB_hydrolase_fold"/>
</dbReference>
<dbReference type="InterPro" id="IPR050565">
    <property type="entry name" value="LYPA1-2/EST-like"/>
</dbReference>
<keyword evidence="3" id="KW-0378">Hydrolase</keyword>
<dbReference type="Pfam" id="PF02230">
    <property type="entry name" value="Abhydrolase_2"/>
    <property type="match status" value="1"/>
</dbReference>
<protein>
    <submittedName>
        <fullName evidence="3">Alpha/Beta hydrolase protein</fullName>
    </submittedName>
</protein>
<dbReference type="PANTHER" id="PTHR10655">
    <property type="entry name" value="LYSOPHOSPHOLIPASE-RELATED"/>
    <property type="match status" value="1"/>
</dbReference>
<evidence type="ECO:0000313" key="4">
    <source>
        <dbReference type="Proteomes" id="UP000799766"/>
    </source>
</evidence>
<dbReference type="GO" id="GO:0008474">
    <property type="term" value="F:palmitoyl-(protein) hydrolase activity"/>
    <property type="evidence" value="ECO:0007669"/>
    <property type="project" value="TreeGrafter"/>
</dbReference>
<comment type="similarity">
    <text evidence="1">Belongs to the AB hydrolase superfamily. AB hydrolase 2 family.</text>
</comment>
<name>A0A6A6NRB0_9PEZI</name>
<dbReference type="EMBL" id="MU001693">
    <property type="protein sequence ID" value="KAF2454108.1"/>
    <property type="molecule type" value="Genomic_DNA"/>
</dbReference>
<gene>
    <name evidence="3" type="ORF">BDY21DRAFT_400544</name>
</gene>
<keyword evidence="4" id="KW-1185">Reference proteome</keyword>
<feature type="domain" description="Phospholipase/carboxylesterase/thioesterase" evidence="2">
    <location>
        <begin position="65"/>
        <end position="150"/>
    </location>
</feature>
<dbReference type="OrthoDB" id="2418081at2759"/>
<dbReference type="AlphaFoldDB" id="A0A6A6NRB0"/>
<evidence type="ECO:0000313" key="3">
    <source>
        <dbReference type="EMBL" id="KAF2454108.1"/>
    </source>
</evidence>
<accession>A0A6A6NRB0</accession>
<organism evidence="3 4">
    <name type="scientific">Lineolata rhizophorae</name>
    <dbReference type="NCBI Taxonomy" id="578093"/>
    <lineage>
        <taxon>Eukaryota</taxon>
        <taxon>Fungi</taxon>
        <taxon>Dikarya</taxon>
        <taxon>Ascomycota</taxon>
        <taxon>Pezizomycotina</taxon>
        <taxon>Dothideomycetes</taxon>
        <taxon>Dothideomycetes incertae sedis</taxon>
        <taxon>Lineolatales</taxon>
        <taxon>Lineolataceae</taxon>
        <taxon>Lineolata</taxon>
    </lineage>
</organism>
<dbReference type="GO" id="GO:0052689">
    <property type="term" value="F:carboxylic ester hydrolase activity"/>
    <property type="evidence" value="ECO:0007669"/>
    <property type="project" value="TreeGrafter"/>
</dbReference>
<dbReference type="Proteomes" id="UP000799766">
    <property type="component" value="Unassembled WGS sequence"/>
</dbReference>
<reference evidence="3" key="1">
    <citation type="journal article" date="2020" name="Stud. Mycol.">
        <title>101 Dothideomycetes genomes: a test case for predicting lifestyles and emergence of pathogens.</title>
        <authorList>
            <person name="Haridas S."/>
            <person name="Albert R."/>
            <person name="Binder M."/>
            <person name="Bloem J."/>
            <person name="Labutti K."/>
            <person name="Salamov A."/>
            <person name="Andreopoulos B."/>
            <person name="Baker S."/>
            <person name="Barry K."/>
            <person name="Bills G."/>
            <person name="Bluhm B."/>
            <person name="Cannon C."/>
            <person name="Castanera R."/>
            <person name="Culley D."/>
            <person name="Daum C."/>
            <person name="Ezra D."/>
            <person name="Gonzalez J."/>
            <person name="Henrissat B."/>
            <person name="Kuo A."/>
            <person name="Liang C."/>
            <person name="Lipzen A."/>
            <person name="Lutzoni F."/>
            <person name="Magnuson J."/>
            <person name="Mondo S."/>
            <person name="Nolan M."/>
            <person name="Ohm R."/>
            <person name="Pangilinan J."/>
            <person name="Park H.-J."/>
            <person name="Ramirez L."/>
            <person name="Alfaro M."/>
            <person name="Sun H."/>
            <person name="Tritt A."/>
            <person name="Yoshinaga Y."/>
            <person name="Zwiers L.-H."/>
            <person name="Turgeon B."/>
            <person name="Goodwin S."/>
            <person name="Spatafora J."/>
            <person name="Crous P."/>
            <person name="Grigoriev I."/>
        </authorList>
    </citation>
    <scope>NUCLEOTIDE SEQUENCE</scope>
    <source>
        <strain evidence="3">ATCC 16933</strain>
    </source>
</reference>
<evidence type="ECO:0000259" key="2">
    <source>
        <dbReference type="Pfam" id="PF02230"/>
    </source>
</evidence>
<dbReference type="SUPFAM" id="SSF53474">
    <property type="entry name" value="alpha/beta-Hydrolases"/>
    <property type="match status" value="1"/>
</dbReference>
<evidence type="ECO:0000256" key="1">
    <source>
        <dbReference type="ARBA" id="ARBA00006499"/>
    </source>
</evidence>
<sequence length="264" mass="28696">MEDLPLPIDAKLHSLSTNKRRGRPDLFVIQSIATTILLHGLGSGGEKFWVEFLESGISSAGIAMVNQWFNLASLENPVECTDLQIDGLGESARHVRSILSQEMEVVPPQNIILGGLSQGCAMAVFILLSLEFPIGGFVGMSGWLPFEKDLGEIVRLGGAKDGETETGHAVGLARDVLSIEENNVTSLTHDHTCLETPTFLGHGEKDEKIKCKFREGAAKTLASLGLDVVWKSYAELGHWYGIPDEIDDILGFLRDTLTLGKINN</sequence>